<name>A0A9Q8LDZ3_PASFU</name>
<dbReference type="KEGG" id="ffu:CLAFUR5_05043"/>
<dbReference type="RefSeq" id="XP_047760152.1">
    <property type="nucleotide sequence ID" value="XM_047904191.1"/>
</dbReference>
<organism evidence="1 2">
    <name type="scientific">Passalora fulva</name>
    <name type="common">Tomato leaf mold</name>
    <name type="synonym">Cladosporium fulvum</name>
    <dbReference type="NCBI Taxonomy" id="5499"/>
    <lineage>
        <taxon>Eukaryota</taxon>
        <taxon>Fungi</taxon>
        <taxon>Dikarya</taxon>
        <taxon>Ascomycota</taxon>
        <taxon>Pezizomycotina</taxon>
        <taxon>Dothideomycetes</taxon>
        <taxon>Dothideomycetidae</taxon>
        <taxon>Mycosphaerellales</taxon>
        <taxon>Mycosphaerellaceae</taxon>
        <taxon>Fulvia</taxon>
    </lineage>
</organism>
<reference evidence="1" key="2">
    <citation type="journal article" date="2022" name="Microb. Genom.">
        <title>A chromosome-scale genome assembly of the tomato pathogen Cladosporium fulvum reveals a compartmentalized genome architecture and the presence of a dispensable chromosome.</title>
        <authorList>
            <person name="Zaccaron A.Z."/>
            <person name="Chen L.H."/>
            <person name="Samaras A."/>
            <person name="Stergiopoulos I."/>
        </authorList>
    </citation>
    <scope>NUCLEOTIDE SEQUENCE</scope>
    <source>
        <strain evidence="1">Race5_Kim</strain>
    </source>
</reference>
<gene>
    <name evidence="1" type="ORF">CLAFUR5_05043</name>
</gene>
<dbReference type="AlphaFoldDB" id="A0A9Q8LDZ3"/>
<accession>A0A9Q8LDZ3</accession>
<evidence type="ECO:0000313" key="2">
    <source>
        <dbReference type="Proteomes" id="UP000756132"/>
    </source>
</evidence>
<reference evidence="1" key="1">
    <citation type="submission" date="2021-12" db="EMBL/GenBank/DDBJ databases">
        <authorList>
            <person name="Zaccaron A."/>
            <person name="Stergiopoulos I."/>
        </authorList>
    </citation>
    <scope>NUCLEOTIDE SEQUENCE</scope>
    <source>
        <strain evidence="1">Race5_Kim</strain>
    </source>
</reference>
<protein>
    <submittedName>
        <fullName evidence="1">Uncharacterized protein</fullName>
    </submittedName>
</protein>
<dbReference type="Proteomes" id="UP000756132">
    <property type="component" value="Chromosome 4"/>
</dbReference>
<dbReference type="GeneID" id="71984921"/>
<sequence>MSQMLSLWFKETYPVFEARASETVGALMIGAVVDQKESILLAEEFEGFATELLACEAQGEENSSTEV</sequence>
<evidence type="ECO:0000313" key="1">
    <source>
        <dbReference type="EMBL" id="UJO15786.1"/>
    </source>
</evidence>
<proteinExistence type="predicted"/>
<keyword evidence="2" id="KW-1185">Reference proteome</keyword>
<dbReference type="EMBL" id="CP090166">
    <property type="protein sequence ID" value="UJO15786.1"/>
    <property type="molecule type" value="Genomic_DNA"/>
</dbReference>